<accession>A0A5B7GYA2</accession>
<evidence type="ECO:0000313" key="3">
    <source>
        <dbReference type="Proteomes" id="UP000324222"/>
    </source>
</evidence>
<comment type="caution">
    <text evidence="2">The sequence shown here is derived from an EMBL/GenBank/DDBJ whole genome shotgun (WGS) entry which is preliminary data.</text>
</comment>
<keyword evidence="3" id="KW-1185">Reference proteome</keyword>
<proteinExistence type="predicted"/>
<feature type="region of interest" description="Disordered" evidence="1">
    <location>
        <begin position="56"/>
        <end position="79"/>
    </location>
</feature>
<dbReference type="EMBL" id="VSRR010019923">
    <property type="protein sequence ID" value="MPC62663.1"/>
    <property type="molecule type" value="Genomic_DNA"/>
</dbReference>
<evidence type="ECO:0000313" key="2">
    <source>
        <dbReference type="EMBL" id="MPC62663.1"/>
    </source>
</evidence>
<protein>
    <submittedName>
        <fullName evidence="2">Uncharacterized protein</fullName>
    </submittedName>
</protein>
<reference evidence="2 3" key="1">
    <citation type="submission" date="2019-05" db="EMBL/GenBank/DDBJ databases">
        <title>Another draft genome of Portunus trituberculatus and its Hox gene families provides insights of decapod evolution.</title>
        <authorList>
            <person name="Jeong J.-H."/>
            <person name="Song I."/>
            <person name="Kim S."/>
            <person name="Choi T."/>
            <person name="Kim D."/>
            <person name="Ryu S."/>
            <person name="Kim W."/>
        </authorList>
    </citation>
    <scope>NUCLEOTIDE SEQUENCE [LARGE SCALE GENOMIC DNA]</scope>
    <source>
        <tissue evidence="2">Muscle</tissue>
    </source>
</reference>
<sequence>MKTRPPPTLLSITSPSHQASLTTCPLITHLSPSFSPRLSLLNSRSFNTCLFRTPSPPTCPTSSSFPRPPPQAHAQFQLS</sequence>
<gene>
    <name evidence="2" type="ORF">E2C01_056752</name>
</gene>
<organism evidence="2 3">
    <name type="scientific">Portunus trituberculatus</name>
    <name type="common">Swimming crab</name>
    <name type="synonym">Neptunus trituberculatus</name>
    <dbReference type="NCBI Taxonomy" id="210409"/>
    <lineage>
        <taxon>Eukaryota</taxon>
        <taxon>Metazoa</taxon>
        <taxon>Ecdysozoa</taxon>
        <taxon>Arthropoda</taxon>
        <taxon>Crustacea</taxon>
        <taxon>Multicrustacea</taxon>
        <taxon>Malacostraca</taxon>
        <taxon>Eumalacostraca</taxon>
        <taxon>Eucarida</taxon>
        <taxon>Decapoda</taxon>
        <taxon>Pleocyemata</taxon>
        <taxon>Brachyura</taxon>
        <taxon>Eubrachyura</taxon>
        <taxon>Portunoidea</taxon>
        <taxon>Portunidae</taxon>
        <taxon>Portuninae</taxon>
        <taxon>Portunus</taxon>
    </lineage>
</organism>
<evidence type="ECO:0000256" key="1">
    <source>
        <dbReference type="SAM" id="MobiDB-lite"/>
    </source>
</evidence>
<dbReference type="AlphaFoldDB" id="A0A5B7GYA2"/>
<dbReference type="Proteomes" id="UP000324222">
    <property type="component" value="Unassembled WGS sequence"/>
</dbReference>
<name>A0A5B7GYA2_PORTR</name>